<dbReference type="InterPro" id="IPR036388">
    <property type="entry name" value="WH-like_DNA-bd_sf"/>
</dbReference>
<dbReference type="InterPro" id="IPR000847">
    <property type="entry name" value="LysR_HTH_N"/>
</dbReference>
<organism evidence="7 8">
    <name type="scientific">Paenibacillus enshidis</name>
    <dbReference type="NCBI Taxonomy" id="1458439"/>
    <lineage>
        <taxon>Bacteria</taxon>
        <taxon>Bacillati</taxon>
        <taxon>Bacillota</taxon>
        <taxon>Bacilli</taxon>
        <taxon>Bacillales</taxon>
        <taxon>Paenibacillaceae</taxon>
        <taxon>Paenibacillus</taxon>
    </lineage>
</organism>
<evidence type="ECO:0000259" key="6">
    <source>
        <dbReference type="PROSITE" id="PS50931"/>
    </source>
</evidence>
<feature type="domain" description="HTH lysR-type" evidence="6">
    <location>
        <begin position="1"/>
        <end position="58"/>
    </location>
</feature>
<dbReference type="SUPFAM" id="SSF53850">
    <property type="entry name" value="Periplasmic binding protein-like II"/>
    <property type="match status" value="1"/>
</dbReference>
<name>A0ABV5AZR5_9BACL</name>
<evidence type="ECO:0000313" key="7">
    <source>
        <dbReference type="EMBL" id="MFB5269723.1"/>
    </source>
</evidence>
<comment type="caution">
    <text evidence="7">The sequence shown here is derived from an EMBL/GenBank/DDBJ whole genome shotgun (WGS) entry which is preliminary data.</text>
</comment>
<dbReference type="InterPro" id="IPR005119">
    <property type="entry name" value="LysR_subst-bd"/>
</dbReference>
<reference evidence="7 8" key="1">
    <citation type="submission" date="2024-09" db="EMBL/GenBank/DDBJ databases">
        <title>Paenibacillus zeirhizospherea sp. nov., isolated from surface of the maize (Zea mays) roots in a horticulture field, Hungary.</title>
        <authorList>
            <person name="Marton D."/>
            <person name="Farkas M."/>
            <person name="Bedics A."/>
            <person name="Toth E."/>
            <person name="Tancsics A."/>
            <person name="Boka K."/>
            <person name="Maroti G."/>
            <person name="Kriszt B."/>
            <person name="Cserhati M."/>
        </authorList>
    </citation>
    <scope>NUCLEOTIDE SEQUENCE [LARGE SCALE GENOMIC DNA]</scope>
    <source>
        <strain evidence="7 8">KCTC 33519</strain>
    </source>
</reference>
<evidence type="ECO:0000256" key="4">
    <source>
        <dbReference type="ARBA" id="ARBA00023163"/>
    </source>
</evidence>
<dbReference type="Pfam" id="PF03466">
    <property type="entry name" value="LysR_substrate"/>
    <property type="match status" value="1"/>
</dbReference>
<dbReference type="RefSeq" id="WP_375357994.1">
    <property type="nucleotide sequence ID" value="NZ_JBHHMI010000038.1"/>
</dbReference>
<dbReference type="Gene3D" id="1.10.10.10">
    <property type="entry name" value="Winged helix-like DNA-binding domain superfamily/Winged helix DNA-binding domain"/>
    <property type="match status" value="1"/>
</dbReference>
<protein>
    <submittedName>
        <fullName evidence="7">LysR family transcriptional regulator</fullName>
    </submittedName>
</protein>
<feature type="coiled-coil region" evidence="5">
    <location>
        <begin position="68"/>
        <end position="95"/>
    </location>
</feature>
<keyword evidence="3" id="KW-0238">DNA-binding</keyword>
<gene>
    <name evidence="7" type="ORF">ACE41H_23490</name>
</gene>
<dbReference type="SUPFAM" id="SSF46785">
    <property type="entry name" value="Winged helix' DNA-binding domain"/>
    <property type="match status" value="1"/>
</dbReference>
<dbReference type="PANTHER" id="PTHR30126">
    <property type="entry name" value="HTH-TYPE TRANSCRIPTIONAL REGULATOR"/>
    <property type="match status" value="1"/>
</dbReference>
<dbReference type="CDD" id="cd05466">
    <property type="entry name" value="PBP2_LTTR_substrate"/>
    <property type="match status" value="1"/>
</dbReference>
<keyword evidence="5" id="KW-0175">Coiled coil</keyword>
<keyword evidence="8" id="KW-1185">Reference proteome</keyword>
<dbReference type="InterPro" id="IPR036390">
    <property type="entry name" value="WH_DNA-bd_sf"/>
</dbReference>
<sequence>MDEKDWTTLQLLAQEKNITKTAERMFISQPSLTYRLQQIEKEFGITLLYRGRRGVEFTEQGAILVEYAKEMLFKLSNIKEELRNMEGKIQGTLRLGVARGVALYKLPDILRQFLDLYPLVDFTVKTGLNLDLITSVFKQEVQIGIVRGEHHWSEEKEIIDQETICIISKSPIDLDSLANKPRITYNTDPALIMVIDSWWKNNYSKPPLVSMDVDTMEIAKRMVQSGLGYAIVPSIVMDKEEELEQIPLRDSAGELILWTTWMLYRKEFIDLATVKAFVNFIKERYRAI</sequence>
<accession>A0ABV5AZR5</accession>
<evidence type="ECO:0000256" key="3">
    <source>
        <dbReference type="ARBA" id="ARBA00023125"/>
    </source>
</evidence>
<evidence type="ECO:0000256" key="2">
    <source>
        <dbReference type="ARBA" id="ARBA00023015"/>
    </source>
</evidence>
<dbReference type="PRINTS" id="PR00039">
    <property type="entry name" value="HTHLYSR"/>
</dbReference>
<dbReference type="Proteomes" id="UP001580346">
    <property type="component" value="Unassembled WGS sequence"/>
</dbReference>
<dbReference type="Pfam" id="PF00126">
    <property type="entry name" value="HTH_1"/>
    <property type="match status" value="1"/>
</dbReference>
<comment type="similarity">
    <text evidence="1">Belongs to the LysR transcriptional regulatory family.</text>
</comment>
<evidence type="ECO:0000313" key="8">
    <source>
        <dbReference type="Proteomes" id="UP001580346"/>
    </source>
</evidence>
<dbReference type="PANTHER" id="PTHR30126:SF78">
    <property type="entry name" value="HTH LYSR-TYPE DOMAIN-CONTAINING PROTEIN"/>
    <property type="match status" value="1"/>
</dbReference>
<keyword evidence="4" id="KW-0804">Transcription</keyword>
<evidence type="ECO:0000256" key="1">
    <source>
        <dbReference type="ARBA" id="ARBA00009437"/>
    </source>
</evidence>
<dbReference type="EMBL" id="JBHHMI010000038">
    <property type="protein sequence ID" value="MFB5269723.1"/>
    <property type="molecule type" value="Genomic_DNA"/>
</dbReference>
<dbReference type="Gene3D" id="3.40.190.290">
    <property type="match status" value="1"/>
</dbReference>
<keyword evidence="2" id="KW-0805">Transcription regulation</keyword>
<dbReference type="PROSITE" id="PS50931">
    <property type="entry name" value="HTH_LYSR"/>
    <property type="match status" value="1"/>
</dbReference>
<evidence type="ECO:0000256" key="5">
    <source>
        <dbReference type="SAM" id="Coils"/>
    </source>
</evidence>
<proteinExistence type="inferred from homology"/>